<gene>
    <name evidence="1" type="ORF">GGQ74_002083</name>
</gene>
<dbReference type="AlphaFoldDB" id="A0A846QN18"/>
<dbReference type="InterPro" id="IPR010035">
    <property type="entry name" value="Thi_S"/>
</dbReference>
<reference evidence="1 2" key="1">
    <citation type="submission" date="2020-03" db="EMBL/GenBank/DDBJ databases">
        <title>Genomic Encyclopedia of Type Strains, Phase IV (KMG-IV): sequencing the most valuable type-strain genomes for metagenomic binning, comparative biology and taxonomic classification.</title>
        <authorList>
            <person name="Goeker M."/>
        </authorList>
    </citation>
    <scope>NUCLEOTIDE SEQUENCE [LARGE SCALE GENOMIC DNA]</scope>
    <source>
        <strain evidence="1 2">DSM 24233</strain>
    </source>
</reference>
<dbReference type="EMBL" id="JAATJA010000002">
    <property type="protein sequence ID" value="NJB68410.1"/>
    <property type="molecule type" value="Genomic_DNA"/>
</dbReference>
<dbReference type="CDD" id="cd00565">
    <property type="entry name" value="Ubl_ThiS"/>
    <property type="match status" value="1"/>
</dbReference>
<evidence type="ECO:0000313" key="1">
    <source>
        <dbReference type="EMBL" id="NJB68410.1"/>
    </source>
</evidence>
<dbReference type="SUPFAM" id="SSF54285">
    <property type="entry name" value="MoaD/ThiS"/>
    <property type="match status" value="1"/>
</dbReference>
<keyword evidence="2" id="KW-1185">Reference proteome</keyword>
<name>A0A846QN18_9BACT</name>
<comment type="caution">
    <text evidence="1">The sequence shown here is derived from an EMBL/GenBank/DDBJ whole genome shotgun (WGS) entry which is preliminary data.</text>
</comment>
<dbReference type="RefSeq" id="WP_167941481.1">
    <property type="nucleotide sequence ID" value="NZ_JAATJA010000002.1"/>
</dbReference>
<protein>
    <submittedName>
        <fullName evidence="1">Sulfur carrier protein</fullName>
    </submittedName>
</protein>
<dbReference type="Pfam" id="PF02597">
    <property type="entry name" value="ThiS"/>
    <property type="match status" value="1"/>
</dbReference>
<dbReference type="InterPro" id="IPR012675">
    <property type="entry name" value="Beta-grasp_dom_sf"/>
</dbReference>
<dbReference type="Gene3D" id="3.10.20.30">
    <property type="match status" value="1"/>
</dbReference>
<evidence type="ECO:0000313" key="2">
    <source>
        <dbReference type="Proteomes" id="UP000580856"/>
    </source>
</evidence>
<organism evidence="1 2">
    <name type="scientific">Desulfobaculum xiamenense</name>
    <dbReference type="NCBI Taxonomy" id="995050"/>
    <lineage>
        <taxon>Bacteria</taxon>
        <taxon>Pseudomonadati</taxon>
        <taxon>Thermodesulfobacteriota</taxon>
        <taxon>Desulfovibrionia</taxon>
        <taxon>Desulfovibrionales</taxon>
        <taxon>Desulfovibrionaceae</taxon>
        <taxon>Desulfobaculum</taxon>
    </lineage>
</organism>
<dbReference type="InterPro" id="IPR003749">
    <property type="entry name" value="ThiS/MoaD-like"/>
</dbReference>
<sequence>MDIVLNGEARTIPDNATVQELLDQLGLDPLTVVVEHNGDILPRETCTQTTLTQGDHLEVLRFVGGG</sequence>
<dbReference type="PANTHER" id="PTHR34472:SF1">
    <property type="entry name" value="SULFUR CARRIER PROTEIN THIS"/>
    <property type="match status" value="1"/>
</dbReference>
<dbReference type="NCBIfam" id="TIGR01683">
    <property type="entry name" value="thiS"/>
    <property type="match status" value="1"/>
</dbReference>
<dbReference type="PANTHER" id="PTHR34472">
    <property type="entry name" value="SULFUR CARRIER PROTEIN THIS"/>
    <property type="match status" value="1"/>
</dbReference>
<proteinExistence type="predicted"/>
<dbReference type="Proteomes" id="UP000580856">
    <property type="component" value="Unassembled WGS sequence"/>
</dbReference>
<accession>A0A846QN18</accession>
<dbReference type="InterPro" id="IPR016155">
    <property type="entry name" value="Mopterin_synth/thiamin_S_b"/>
</dbReference>